<dbReference type="EMBL" id="MLYV02000883">
    <property type="protein sequence ID" value="PSR75547.1"/>
    <property type="molecule type" value="Genomic_DNA"/>
</dbReference>
<evidence type="ECO:0000259" key="12">
    <source>
        <dbReference type="PROSITE" id="PS51975"/>
    </source>
</evidence>
<protein>
    <recommendedName>
        <fullName evidence="10">Ribonuclease</fullName>
        <ecNumber evidence="10">3.1.26.4</ecNumber>
    </recommendedName>
</protein>
<dbReference type="EC" id="3.1.26.4" evidence="10"/>
<dbReference type="PANTHER" id="PTHR10954:SF7">
    <property type="entry name" value="RIBONUCLEASE H2 SUBUNIT A"/>
    <property type="match status" value="1"/>
</dbReference>
<reference evidence="13 14" key="1">
    <citation type="submission" date="2018-02" db="EMBL/GenBank/DDBJ databases">
        <title>Genome sequence of the basidiomycete white-rot fungus Phlebia centrifuga.</title>
        <authorList>
            <person name="Granchi Z."/>
            <person name="Peng M."/>
            <person name="de Vries R.P."/>
            <person name="Hilden K."/>
            <person name="Makela M.R."/>
            <person name="Grigoriev I."/>
            <person name="Riley R."/>
        </authorList>
    </citation>
    <scope>NUCLEOTIDE SEQUENCE [LARGE SCALE GENOMIC DNA]</scope>
    <source>
        <strain evidence="13 14">FBCC195</strain>
    </source>
</reference>
<keyword evidence="8 10" id="KW-0378">Hydrolase</keyword>
<dbReference type="InterPro" id="IPR023160">
    <property type="entry name" value="RNase_HII_hlx-loop-hlx_cap_dom"/>
</dbReference>
<feature type="domain" description="RNase H type-2" evidence="12">
    <location>
        <begin position="40"/>
        <end position="245"/>
    </location>
</feature>
<comment type="caution">
    <text evidence="13">The sequence shown here is derived from an EMBL/GenBank/DDBJ whole genome shotgun (WGS) entry which is preliminary data.</text>
</comment>
<comment type="catalytic activity">
    <reaction evidence="1 10">
        <text>Endonucleolytic cleavage to 5'-phosphomonoester.</text>
        <dbReference type="EC" id="3.1.26.4"/>
    </reaction>
</comment>
<dbReference type="GO" id="GO:0043137">
    <property type="term" value="P:DNA replication, removal of RNA primer"/>
    <property type="evidence" value="ECO:0007669"/>
    <property type="project" value="TreeGrafter"/>
</dbReference>
<dbReference type="PANTHER" id="PTHR10954">
    <property type="entry name" value="RIBONUCLEASE H2 SUBUNIT A"/>
    <property type="match status" value="1"/>
</dbReference>
<evidence type="ECO:0000256" key="2">
    <source>
        <dbReference type="ARBA" id="ARBA00001936"/>
    </source>
</evidence>
<evidence type="ECO:0000313" key="13">
    <source>
        <dbReference type="EMBL" id="PSR75547.1"/>
    </source>
</evidence>
<dbReference type="GO" id="GO:0006298">
    <property type="term" value="P:mismatch repair"/>
    <property type="evidence" value="ECO:0007669"/>
    <property type="project" value="TreeGrafter"/>
</dbReference>
<proteinExistence type="inferred from homology"/>
<organism evidence="13 14">
    <name type="scientific">Hermanssonia centrifuga</name>
    <dbReference type="NCBI Taxonomy" id="98765"/>
    <lineage>
        <taxon>Eukaryota</taxon>
        <taxon>Fungi</taxon>
        <taxon>Dikarya</taxon>
        <taxon>Basidiomycota</taxon>
        <taxon>Agaricomycotina</taxon>
        <taxon>Agaricomycetes</taxon>
        <taxon>Polyporales</taxon>
        <taxon>Meruliaceae</taxon>
        <taxon>Hermanssonia</taxon>
    </lineage>
</organism>
<dbReference type="Pfam" id="PF01351">
    <property type="entry name" value="RNase_HII"/>
    <property type="match status" value="2"/>
</dbReference>
<dbReference type="STRING" id="98765.A0A2R6NRU1"/>
<keyword evidence="6" id="KW-0479">Metal-binding</keyword>
<feature type="region of interest" description="Disordered" evidence="11">
    <location>
        <begin position="1"/>
        <end position="20"/>
    </location>
</feature>
<keyword evidence="7 10" id="KW-0255">Endonuclease</keyword>
<dbReference type="Proteomes" id="UP000186601">
    <property type="component" value="Unassembled WGS sequence"/>
</dbReference>
<comment type="cofactor">
    <cofactor evidence="2">
        <name>Mn(2+)</name>
        <dbReference type="ChEBI" id="CHEBI:29035"/>
    </cofactor>
</comment>
<dbReference type="GO" id="GO:0004523">
    <property type="term" value="F:RNA-DNA hybrid ribonuclease activity"/>
    <property type="evidence" value="ECO:0007669"/>
    <property type="project" value="UniProtKB-EC"/>
</dbReference>
<dbReference type="CDD" id="cd07181">
    <property type="entry name" value="RNase_HII_eukaryota_like"/>
    <property type="match status" value="1"/>
</dbReference>
<name>A0A2R6NRU1_9APHY</name>
<keyword evidence="14" id="KW-1185">Reference proteome</keyword>
<dbReference type="Gene3D" id="1.10.10.460">
    <property type="entry name" value="Ribonuclease hii. Domain 2"/>
    <property type="match status" value="1"/>
</dbReference>
<dbReference type="GO" id="GO:0046872">
    <property type="term" value="F:metal ion binding"/>
    <property type="evidence" value="ECO:0007669"/>
    <property type="project" value="UniProtKB-KW"/>
</dbReference>
<evidence type="ECO:0000256" key="3">
    <source>
        <dbReference type="ARBA" id="ARBA00001946"/>
    </source>
</evidence>
<evidence type="ECO:0000256" key="7">
    <source>
        <dbReference type="ARBA" id="ARBA00022759"/>
    </source>
</evidence>
<evidence type="ECO:0000256" key="4">
    <source>
        <dbReference type="ARBA" id="ARBA00007058"/>
    </source>
</evidence>
<evidence type="ECO:0000256" key="6">
    <source>
        <dbReference type="ARBA" id="ARBA00022723"/>
    </source>
</evidence>
<sequence length="291" mass="31317">MSSSDEESVEEHGVPSIADPSVPLTASYTYHSPKPTADGPYILGVDEAGRGPVLGPLVYGVAYCPASYHDDLDKLGFAGLLPSHVLSLVAYLKKLIDSKTLNARTRSSLLETLCSDPENIAWSVYVDALGPTKAWEANLSARFPGINFTVTAKADSKFKIVGAASVAAKVTRDAWIEGWVFEEAQSCSSLAANARTWGKEIGSGYPSDPKTQAWIKSSMEPTFGFPSLVRFSWTTVKVVLEKDAHAVTWQVFDMTDDGQASLIKAFESATGRDKDRCAVTKDLGIKSVGML</sequence>
<dbReference type="InterPro" id="IPR036397">
    <property type="entry name" value="RNaseH_sf"/>
</dbReference>
<keyword evidence="5 10" id="KW-0540">Nuclease</keyword>
<evidence type="ECO:0000256" key="9">
    <source>
        <dbReference type="PROSITE-ProRule" id="PRU01319"/>
    </source>
</evidence>
<dbReference type="InterPro" id="IPR001352">
    <property type="entry name" value="RNase_HII/HIII"/>
</dbReference>
<evidence type="ECO:0000256" key="1">
    <source>
        <dbReference type="ARBA" id="ARBA00000077"/>
    </source>
</evidence>
<dbReference type="InterPro" id="IPR024567">
    <property type="entry name" value="RNase_HII/HIII_dom"/>
</dbReference>
<comment type="cofactor">
    <cofactor evidence="3">
        <name>Mg(2+)</name>
        <dbReference type="ChEBI" id="CHEBI:18420"/>
    </cofactor>
</comment>
<dbReference type="InterPro" id="IPR012337">
    <property type="entry name" value="RNaseH-like_sf"/>
</dbReference>
<evidence type="ECO:0000313" key="14">
    <source>
        <dbReference type="Proteomes" id="UP000186601"/>
    </source>
</evidence>
<comment type="caution">
    <text evidence="9">Lacks conserved residue(s) required for the propagation of feature annotation.</text>
</comment>
<dbReference type="GO" id="GO:0032299">
    <property type="term" value="C:ribonuclease H2 complex"/>
    <property type="evidence" value="ECO:0007669"/>
    <property type="project" value="TreeGrafter"/>
</dbReference>
<evidence type="ECO:0000256" key="5">
    <source>
        <dbReference type="ARBA" id="ARBA00022722"/>
    </source>
</evidence>
<comment type="function">
    <text evidence="10">Endonuclease that specifically degrades the RNA of RNA-DNA hybrids.</text>
</comment>
<dbReference type="GO" id="GO:0003723">
    <property type="term" value="F:RNA binding"/>
    <property type="evidence" value="ECO:0007669"/>
    <property type="project" value="UniProtKB-UniRule"/>
</dbReference>
<evidence type="ECO:0000256" key="11">
    <source>
        <dbReference type="SAM" id="MobiDB-lite"/>
    </source>
</evidence>
<gene>
    <name evidence="13" type="ORF">PHLCEN_2v9027</name>
</gene>
<dbReference type="FunFam" id="1.10.10.460:FF:000001">
    <property type="entry name" value="Ribonuclease"/>
    <property type="match status" value="1"/>
</dbReference>
<dbReference type="SUPFAM" id="SSF53098">
    <property type="entry name" value="Ribonuclease H-like"/>
    <property type="match status" value="1"/>
</dbReference>
<comment type="similarity">
    <text evidence="4">Belongs to the RNase HII family. Eukaryotic subfamily.</text>
</comment>
<dbReference type="PROSITE" id="PS51975">
    <property type="entry name" value="RNASE_H_2"/>
    <property type="match status" value="1"/>
</dbReference>
<dbReference type="AlphaFoldDB" id="A0A2R6NRU1"/>
<accession>A0A2R6NRU1</accession>
<dbReference type="Gene3D" id="3.30.420.10">
    <property type="entry name" value="Ribonuclease H-like superfamily/Ribonuclease H"/>
    <property type="match status" value="2"/>
</dbReference>
<dbReference type="OrthoDB" id="7462577at2759"/>
<evidence type="ECO:0000256" key="10">
    <source>
        <dbReference type="RuleBase" id="RU003515"/>
    </source>
</evidence>
<evidence type="ECO:0000256" key="8">
    <source>
        <dbReference type="ARBA" id="ARBA00022801"/>
    </source>
</evidence>